<dbReference type="Gene3D" id="2.60.20.10">
    <property type="entry name" value="Crystallins"/>
    <property type="match status" value="1"/>
</dbReference>
<protein>
    <recommendedName>
        <fullName evidence="4">Peptidase inhibitor family I36</fullName>
    </recommendedName>
</protein>
<organism evidence="2 3">
    <name type="scientific">Sphaerisporangium melleum</name>
    <dbReference type="NCBI Taxonomy" id="321316"/>
    <lineage>
        <taxon>Bacteria</taxon>
        <taxon>Bacillati</taxon>
        <taxon>Actinomycetota</taxon>
        <taxon>Actinomycetes</taxon>
        <taxon>Streptosporangiales</taxon>
        <taxon>Streptosporangiaceae</taxon>
        <taxon>Sphaerisporangium</taxon>
    </lineage>
</organism>
<dbReference type="AlphaFoldDB" id="A0A917VVL5"/>
<evidence type="ECO:0000256" key="1">
    <source>
        <dbReference type="SAM" id="SignalP"/>
    </source>
</evidence>
<reference evidence="2" key="2">
    <citation type="submission" date="2020-09" db="EMBL/GenBank/DDBJ databases">
        <authorList>
            <person name="Sun Q."/>
            <person name="Ohkuma M."/>
        </authorList>
    </citation>
    <scope>NUCLEOTIDE SEQUENCE</scope>
    <source>
        <strain evidence="2">JCM 13064</strain>
    </source>
</reference>
<evidence type="ECO:0008006" key="4">
    <source>
        <dbReference type="Google" id="ProtNLM"/>
    </source>
</evidence>
<evidence type="ECO:0000313" key="2">
    <source>
        <dbReference type="EMBL" id="GGL18740.1"/>
    </source>
</evidence>
<sequence>MNRSSTALATLGVAVLALLTAPGVAQAAAPPTPAPVSAAAPDGYLYAWDGPNRTGDWCRWLGDDPDWGTCSGTTTSMRKRASSVDNRGYAGAYEDVDLFFETNYRGSHMCLWNGRYFSNWTAIYFPWDGKLGQGQSVDNNIASHRWSNNC</sequence>
<keyword evidence="3" id="KW-1185">Reference proteome</keyword>
<feature type="chain" id="PRO_5038077367" description="Peptidase inhibitor family I36" evidence="1">
    <location>
        <begin position="28"/>
        <end position="150"/>
    </location>
</feature>
<dbReference type="Proteomes" id="UP000645217">
    <property type="component" value="Unassembled WGS sequence"/>
</dbReference>
<comment type="caution">
    <text evidence="2">The sequence shown here is derived from an EMBL/GenBank/DDBJ whole genome shotgun (WGS) entry which is preliminary data.</text>
</comment>
<evidence type="ECO:0000313" key="3">
    <source>
        <dbReference type="Proteomes" id="UP000645217"/>
    </source>
</evidence>
<gene>
    <name evidence="2" type="ORF">GCM10007964_70940</name>
</gene>
<accession>A0A917VVL5</accession>
<dbReference type="Pfam" id="PF03995">
    <property type="entry name" value="Inhibitor_I36"/>
    <property type="match status" value="1"/>
</dbReference>
<proteinExistence type="predicted"/>
<dbReference type="RefSeq" id="WP_189167470.1">
    <property type="nucleotide sequence ID" value="NZ_BMNT01000063.1"/>
</dbReference>
<dbReference type="EMBL" id="BMNT01000063">
    <property type="protein sequence ID" value="GGL18740.1"/>
    <property type="molecule type" value="Genomic_DNA"/>
</dbReference>
<feature type="signal peptide" evidence="1">
    <location>
        <begin position="1"/>
        <end position="27"/>
    </location>
</feature>
<reference evidence="2" key="1">
    <citation type="journal article" date="2014" name="Int. J. Syst. Evol. Microbiol.">
        <title>Complete genome sequence of Corynebacterium casei LMG S-19264T (=DSM 44701T), isolated from a smear-ripened cheese.</title>
        <authorList>
            <consortium name="US DOE Joint Genome Institute (JGI-PGF)"/>
            <person name="Walter F."/>
            <person name="Albersmeier A."/>
            <person name="Kalinowski J."/>
            <person name="Ruckert C."/>
        </authorList>
    </citation>
    <scope>NUCLEOTIDE SEQUENCE</scope>
    <source>
        <strain evidence="2">JCM 13064</strain>
    </source>
</reference>
<keyword evidence="1" id="KW-0732">Signal</keyword>
<name>A0A917VVL5_9ACTN</name>